<keyword evidence="1" id="KW-0812">Transmembrane</keyword>
<dbReference type="OrthoDB" id="5293418at2"/>
<sequence length="553" mass="61665">MKKILLSLFLLGFYSLGFATVTMRLETSTVQAGETFQLILILEGSQTDSIPDLTPLQKDFTIVGTERSVNYTLVNGRASSVGQWLVLLIPKRTGVLNIPAIQVGQEKTMPGSIEVTEQASESKEPDTDKQQDVKLVTEVSVENPYINQQVIYTVKLYYSGRLMNANYQPPQVEDALLIPLGAGRRYQTAENGRLYRVEEQQYALFPQKSGDLKIIPPSFQTIIYDAVPKHVNERAQATLLHVKPIPEQHANNNWLPAKQVNLTETYDNNASSLQQGSTIVRSVTLQATAVPAQLLPVLDFGSSTDFSVYPEKRTERNTFQQPDLVGTTTVKVTYLLNKTGQITIPPLKLTWFNTTTGKEEIATLPERSIQVMASANAPNPTVKPSTAVKETKPADIPQTVVKTEKTSDPRPTANSTKNFAWWLASGFAIAWLLTLSLWIWQRRNRSSIPDTKQVVKRLQEACSTNNASAARDALVQWAQRQWPQATILNLMDIESRVSDASLKQQIKELSHALYHNGSQNLWHGADLWACFTAFKEGKSPIHSTNSLPPMHKL</sequence>
<reference evidence="3 4" key="1">
    <citation type="submission" date="2015-11" db="EMBL/GenBank/DDBJ databases">
        <title>Genomic analysis of 38 Legionella species identifies large and diverse effector repertoires.</title>
        <authorList>
            <person name="Burstein D."/>
            <person name="Amaro F."/>
            <person name="Zusman T."/>
            <person name="Lifshitz Z."/>
            <person name="Cohen O."/>
            <person name="Gilbert J.A."/>
            <person name="Pupko T."/>
            <person name="Shuman H.A."/>
            <person name="Segal G."/>
        </authorList>
    </citation>
    <scope>NUCLEOTIDE SEQUENCE [LARGE SCALE GENOMIC DNA]</scope>
    <source>
        <strain evidence="3 4">ATCC 43878</strain>
    </source>
</reference>
<dbReference type="PATRIC" id="fig|29422.6.peg.3265"/>
<gene>
    <name evidence="3" type="ORF">Lbru_3087</name>
</gene>
<proteinExistence type="predicted"/>
<feature type="domain" description="DUF7939" evidence="2">
    <location>
        <begin position="452"/>
        <end position="536"/>
    </location>
</feature>
<accession>A0A0W0S1D6</accession>
<name>A0A0W0S1D6_9GAMM</name>
<dbReference type="EMBL" id="LNXV01000036">
    <property type="protein sequence ID" value="KTC76980.1"/>
    <property type="molecule type" value="Genomic_DNA"/>
</dbReference>
<dbReference type="InterPro" id="IPR057699">
    <property type="entry name" value="DUF7939"/>
</dbReference>
<feature type="transmembrane region" description="Helical" evidence="1">
    <location>
        <begin position="419"/>
        <end position="440"/>
    </location>
</feature>
<dbReference type="PANTHER" id="PTHR40940">
    <property type="entry name" value="PROTEIN BATD-RELATED"/>
    <property type="match status" value="1"/>
</dbReference>
<dbReference type="RefSeq" id="WP_058443034.1">
    <property type="nucleotide sequence ID" value="NZ_CAAAHU010000014.1"/>
</dbReference>
<organism evidence="3 4">
    <name type="scientific">Legionella brunensis</name>
    <dbReference type="NCBI Taxonomy" id="29422"/>
    <lineage>
        <taxon>Bacteria</taxon>
        <taxon>Pseudomonadati</taxon>
        <taxon>Pseudomonadota</taxon>
        <taxon>Gammaproteobacteria</taxon>
        <taxon>Legionellales</taxon>
        <taxon>Legionellaceae</taxon>
        <taxon>Legionella</taxon>
    </lineage>
</organism>
<keyword evidence="1" id="KW-1133">Transmembrane helix</keyword>
<evidence type="ECO:0000256" key="1">
    <source>
        <dbReference type="SAM" id="Phobius"/>
    </source>
</evidence>
<protein>
    <submittedName>
        <fullName evidence="3">KQDN repeat-containing protein</fullName>
    </submittedName>
</protein>
<dbReference type="InterPro" id="IPR025738">
    <property type="entry name" value="BatD"/>
</dbReference>
<dbReference type="Pfam" id="PF25607">
    <property type="entry name" value="DUF7939"/>
    <property type="match status" value="1"/>
</dbReference>
<keyword evidence="1" id="KW-0472">Membrane</keyword>
<dbReference type="AlphaFoldDB" id="A0A0W0S1D6"/>
<dbReference type="Pfam" id="PF13584">
    <property type="entry name" value="BatD"/>
    <property type="match status" value="1"/>
</dbReference>
<evidence type="ECO:0000259" key="2">
    <source>
        <dbReference type="Pfam" id="PF25607"/>
    </source>
</evidence>
<dbReference type="STRING" id="29422.Lbru_3087"/>
<evidence type="ECO:0000313" key="3">
    <source>
        <dbReference type="EMBL" id="KTC76980.1"/>
    </source>
</evidence>
<comment type="caution">
    <text evidence="3">The sequence shown here is derived from an EMBL/GenBank/DDBJ whole genome shotgun (WGS) entry which is preliminary data.</text>
</comment>
<keyword evidence="4" id="KW-1185">Reference proteome</keyword>
<dbReference type="PANTHER" id="PTHR40940:SF1">
    <property type="entry name" value="PROTEIN BATD"/>
    <property type="match status" value="1"/>
</dbReference>
<dbReference type="Proteomes" id="UP000054742">
    <property type="component" value="Unassembled WGS sequence"/>
</dbReference>
<evidence type="ECO:0000313" key="4">
    <source>
        <dbReference type="Proteomes" id="UP000054742"/>
    </source>
</evidence>